<organism evidence="2 3">
    <name type="scientific">Dreissena polymorpha</name>
    <name type="common">Zebra mussel</name>
    <name type="synonym">Mytilus polymorpha</name>
    <dbReference type="NCBI Taxonomy" id="45954"/>
    <lineage>
        <taxon>Eukaryota</taxon>
        <taxon>Metazoa</taxon>
        <taxon>Spiralia</taxon>
        <taxon>Lophotrochozoa</taxon>
        <taxon>Mollusca</taxon>
        <taxon>Bivalvia</taxon>
        <taxon>Autobranchia</taxon>
        <taxon>Heteroconchia</taxon>
        <taxon>Euheterodonta</taxon>
        <taxon>Imparidentia</taxon>
        <taxon>Neoheterodontei</taxon>
        <taxon>Myida</taxon>
        <taxon>Dreissenoidea</taxon>
        <taxon>Dreissenidae</taxon>
        <taxon>Dreissena</taxon>
    </lineage>
</organism>
<reference evidence="2" key="2">
    <citation type="submission" date="2020-11" db="EMBL/GenBank/DDBJ databases">
        <authorList>
            <person name="McCartney M.A."/>
            <person name="Auch B."/>
            <person name="Kono T."/>
            <person name="Mallez S."/>
            <person name="Becker A."/>
            <person name="Gohl D.M."/>
            <person name="Silverstein K.A.T."/>
            <person name="Koren S."/>
            <person name="Bechman K.B."/>
            <person name="Herman A."/>
            <person name="Abrahante J.E."/>
            <person name="Garbe J."/>
        </authorList>
    </citation>
    <scope>NUCLEOTIDE SEQUENCE</scope>
    <source>
        <strain evidence="2">Duluth1</strain>
        <tissue evidence="2">Whole animal</tissue>
    </source>
</reference>
<dbReference type="Proteomes" id="UP000828390">
    <property type="component" value="Unassembled WGS sequence"/>
</dbReference>
<keyword evidence="3" id="KW-1185">Reference proteome</keyword>
<dbReference type="EMBL" id="JAIWYP010000002">
    <property type="protein sequence ID" value="KAH3866105.1"/>
    <property type="molecule type" value="Genomic_DNA"/>
</dbReference>
<feature type="region of interest" description="Disordered" evidence="1">
    <location>
        <begin position="34"/>
        <end position="56"/>
    </location>
</feature>
<sequence length="105" mass="12269">MYTKPRFLPVLHSQIYKASQHELQKHLHMDFQMRGASPSKGDNYYRDVDSSDENQHDLSPLGEVYHCNMLRRIMGWKELWEGSLPRSTVTDVSLATGILQIEFLF</sequence>
<name>A0A9D4LVZ0_DREPO</name>
<gene>
    <name evidence="2" type="ORF">DPMN_029158</name>
</gene>
<evidence type="ECO:0000313" key="2">
    <source>
        <dbReference type="EMBL" id="KAH3866105.1"/>
    </source>
</evidence>
<feature type="compositionally biased region" description="Basic and acidic residues" evidence="1">
    <location>
        <begin position="43"/>
        <end position="56"/>
    </location>
</feature>
<reference evidence="2" key="1">
    <citation type="journal article" date="2019" name="bioRxiv">
        <title>The Genome of the Zebra Mussel, Dreissena polymorpha: A Resource for Invasive Species Research.</title>
        <authorList>
            <person name="McCartney M.A."/>
            <person name="Auch B."/>
            <person name="Kono T."/>
            <person name="Mallez S."/>
            <person name="Zhang Y."/>
            <person name="Obille A."/>
            <person name="Becker A."/>
            <person name="Abrahante J.E."/>
            <person name="Garbe J."/>
            <person name="Badalamenti J.P."/>
            <person name="Herman A."/>
            <person name="Mangelson H."/>
            <person name="Liachko I."/>
            <person name="Sullivan S."/>
            <person name="Sone E.D."/>
            <person name="Koren S."/>
            <person name="Silverstein K.A.T."/>
            <person name="Beckman K.B."/>
            <person name="Gohl D.M."/>
        </authorList>
    </citation>
    <scope>NUCLEOTIDE SEQUENCE</scope>
    <source>
        <strain evidence="2">Duluth1</strain>
        <tissue evidence="2">Whole animal</tissue>
    </source>
</reference>
<protein>
    <submittedName>
        <fullName evidence="2">Uncharacterized protein</fullName>
    </submittedName>
</protein>
<comment type="caution">
    <text evidence="2">The sequence shown here is derived from an EMBL/GenBank/DDBJ whole genome shotgun (WGS) entry which is preliminary data.</text>
</comment>
<evidence type="ECO:0000256" key="1">
    <source>
        <dbReference type="SAM" id="MobiDB-lite"/>
    </source>
</evidence>
<evidence type="ECO:0000313" key="3">
    <source>
        <dbReference type="Proteomes" id="UP000828390"/>
    </source>
</evidence>
<dbReference type="AlphaFoldDB" id="A0A9D4LVZ0"/>
<accession>A0A9D4LVZ0</accession>
<proteinExistence type="predicted"/>